<keyword evidence="2" id="KW-1185">Reference proteome</keyword>
<evidence type="ECO:0000313" key="1">
    <source>
        <dbReference type="EMBL" id="KAJ1944024.1"/>
    </source>
</evidence>
<name>A0ACC1JAN1_9FUNG</name>
<reference evidence="1" key="1">
    <citation type="submission" date="2022-07" db="EMBL/GenBank/DDBJ databases">
        <title>Phylogenomic reconstructions and comparative analyses of Kickxellomycotina fungi.</title>
        <authorList>
            <person name="Reynolds N.K."/>
            <person name="Stajich J.E."/>
            <person name="Barry K."/>
            <person name="Grigoriev I.V."/>
            <person name="Crous P."/>
            <person name="Smith M.E."/>
        </authorList>
    </citation>
    <scope>NUCLEOTIDE SEQUENCE</scope>
    <source>
        <strain evidence="1">NRRL 5244</strain>
    </source>
</reference>
<accession>A0ACC1JAN1</accession>
<gene>
    <name evidence="1" type="ORF">FBU59_002720</name>
</gene>
<organism evidence="1 2">
    <name type="scientific">Linderina macrospora</name>
    <dbReference type="NCBI Taxonomy" id="4868"/>
    <lineage>
        <taxon>Eukaryota</taxon>
        <taxon>Fungi</taxon>
        <taxon>Fungi incertae sedis</taxon>
        <taxon>Zoopagomycota</taxon>
        <taxon>Kickxellomycotina</taxon>
        <taxon>Kickxellomycetes</taxon>
        <taxon>Kickxellales</taxon>
        <taxon>Kickxellaceae</taxon>
        <taxon>Linderina</taxon>
    </lineage>
</organism>
<proteinExistence type="predicted"/>
<dbReference type="Proteomes" id="UP001150603">
    <property type="component" value="Unassembled WGS sequence"/>
</dbReference>
<evidence type="ECO:0000313" key="2">
    <source>
        <dbReference type="Proteomes" id="UP001150603"/>
    </source>
</evidence>
<dbReference type="EMBL" id="JANBPW010001561">
    <property type="protein sequence ID" value="KAJ1944024.1"/>
    <property type="molecule type" value="Genomic_DNA"/>
</dbReference>
<sequence>METNGITHLAIAGGTGKLGRLIINGFAYRAPRLRITLLVRQGSSNKAHALVAGIARFSVRIVSFEDSGLQDLADALAGHDGVLSVVGGSGLENAQMNLARAAIRAEVKYFLPSQFGIDLNFGMNFLVREVDLKRQVRVLVKKHMHCIDIFCGFFSDEFLNEDFGWDLERHMVCVPGDGNKLCSFIDREDVARYTVEVVLQASKYEGQALRFATATLSYNDLVRIGEEVTGRLFTVTRASRLGAEGVTGDDLGFSNGQNSKAAQMQLVVANGDAQVDALDYKLSNKLFPIVEPGSAEDSLRALFGRQ</sequence>
<protein>
    <submittedName>
        <fullName evidence="1">Uncharacterized protein</fullName>
    </submittedName>
</protein>
<comment type="caution">
    <text evidence="1">The sequence shown here is derived from an EMBL/GenBank/DDBJ whole genome shotgun (WGS) entry which is preliminary data.</text>
</comment>